<dbReference type="EMBL" id="LR796342">
    <property type="protein sequence ID" value="CAB4138259.1"/>
    <property type="molecule type" value="Genomic_DNA"/>
</dbReference>
<organism evidence="1">
    <name type="scientific">uncultured Caudovirales phage</name>
    <dbReference type="NCBI Taxonomy" id="2100421"/>
    <lineage>
        <taxon>Viruses</taxon>
        <taxon>Duplodnaviria</taxon>
        <taxon>Heunggongvirae</taxon>
        <taxon>Uroviricota</taxon>
        <taxon>Caudoviricetes</taxon>
        <taxon>Peduoviridae</taxon>
        <taxon>Maltschvirus</taxon>
        <taxon>Maltschvirus maltsch</taxon>
    </lineage>
</organism>
<gene>
    <name evidence="1" type="ORF">UFOVP329_21</name>
</gene>
<reference evidence="1" key="1">
    <citation type="submission" date="2020-04" db="EMBL/GenBank/DDBJ databases">
        <authorList>
            <person name="Chiriac C."/>
            <person name="Salcher M."/>
            <person name="Ghai R."/>
            <person name="Kavagutti S V."/>
        </authorList>
    </citation>
    <scope>NUCLEOTIDE SEQUENCE</scope>
</reference>
<evidence type="ECO:0000313" key="1">
    <source>
        <dbReference type="EMBL" id="CAB4138259.1"/>
    </source>
</evidence>
<proteinExistence type="predicted"/>
<name>A0A6J5M2W3_9CAUD</name>
<accession>A0A6J5M2W3</accession>
<sequence length="90" mass="10492">MSDEDKGQHSEDFVDKMEKAVDRVEEAAQDSFIDHAVLMFTSTDQEGTTYTLYRTIGNQHAQMGMAQQWLSSRDEDLRVYRRKRGTRESE</sequence>
<protein>
    <submittedName>
        <fullName evidence="1">Uncharacterized protein</fullName>
    </submittedName>
</protein>